<protein>
    <recommendedName>
        <fullName evidence="2">Sigma factor regulator C-terminal domain-containing protein</fullName>
    </recommendedName>
</protein>
<proteinExistence type="predicted"/>
<accession>A0A248TH93</accession>
<organism evidence="3 4">
    <name type="scientific">Cytobacillus kochii</name>
    <dbReference type="NCBI Taxonomy" id="859143"/>
    <lineage>
        <taxon>Bacteria</taxon>
        <taxon>Bacillati</taxon>
        <taxon>Bacillota</taxon>
        <taxon>Bacilli</taxon>
        <taxon>Bacillales</taxon>
        <taxon>Bacillaceae</taxon>
        <taxon>Cytobacillus</taxon>
    </lineage>
</organism>
<keyword evidence="1" id="KW-0472">Membrane</keyword>
<keyword evidence="4" id="KW-1185">Reference proteome</keyword>
<gene>
    <name evidence="3" type="ORF">CKF48_09035</name>
</gene>
<keyword evidence="1" id="KW-1133">Transmembrane helix</keyword>
<feature type="transmembrane region" description="Helical" evidence="1">
    <location>
        <begin position="29"/>
        <end position="55"/>
    </location>
</feature>
<dbReference type="Proteomes" id="UP000215137">
    <property type="component" value="Chromosome"/>
</dbReference>
<dbReference type="Pfam" id="PF13791">
    <property type="entry name" value="Sigma_reg_C"/>
    <property type="match status" value="1"/>
</dbReference>
<evidence type="ECO:0000313" key="3">
    <source>
        <dbReference type="EMBL" id="ASV67460.1"/>
    </source>
</evidence>
<feature type="domain" description="Sigma factor regulator C-terminal" evidence="2">
    <location>
        <begin position="176"/>
        <end position="241"/>
    </location>
</feature>
<dbReference type="RefSeq" id="WP_095371034.1">
    <property type="nucleotide sequence ID" value="NZ_CP022983.1"/>
</dbReference>
<keyword evidence="1" id="KW-0812">Transmembrane</keyword>
<dbReference type="OrthoDB" id="1730160at2"/>
<evidence type="ECO:0000256" key="1">
    <source>
        <dbReference type="SAM" id="Phobius"/>
    </source>
</evidence>
<reference evidence="3 4" key="1">
    <citation type="submission" date="2017-08" db="EMBL/GenBank/DDBJ databases">
        <title>Complete Genome Sequence of Bacillus kochii Oregon-R-modENCODE STRAIN BDGP4, isolated from Drosophila melanogaster gut.</title>
        <authorList>
            <person name="Wan K.H."/>
            <person name="Yu C."/>
            <person name="Park S."/>
            <person name="Hammonds A.S."/>
            <person name="Booth B.W."/>
            <person name="Celniker S.E."/>
        </authorList>
    </citation>
    <scope>NUCLEOTIDE SEQUENCE [LARGE SCALE GENOMIC DNA]</scope>
    <source>
        <strain evidence="3 4">BDGP4</strain>
    </source>
</reference>
<evidence type="ECO:0000313" key="4">
    <source>
        <dbReference type="Proteomes" id="UP000215137"/>
    </source>
</evidence>
<sequence length="287" mass="32983">MTNHKKDEMDFISDSLFRRSVRKARWKQFGLYFLISTISVLILIFLVFSGVQYLINKKIESGMDEDLNSWSKGAGIISHNTTFHYNLFSAIGETVYFKEIGGRQFVWNKETNEYPAIGRIKLVSRESGLTEGNKVDEETKRVVRYNQMNNERIVDFYYPRINYSYLPQEIDIAVGLDKNTLVEVAISFDEPMTLKELGNIMGVENIDWLWVNEHTPKPTEGDPDLHHVLNGDNAYGYGVSEDDPYYNDESETLISGAMISGTPEELERFRDISIIRASVLGVTIDKY</sequence>
<dbReference type="InterPro" id="IPR025672">
    <property type="entry name" value="Sigma_reg_C_dom"/>
</dbReference>
<dbReference type="KEGG" id="bko:CKF48_09035"/>
<dbReference type="EMBL" id="CP022983">
    <property type="protein sequence ID" value="ASV67460.1"/>
    <property type="molecule type" value="Genomic_DNA"/>
</dbReference>
<dbReference type="AlphaFoldDB" id="A0A248TH93"/>
<evidence type="ECO:0000259" key="2">
    <source>
        <dbReference type="Pfam" id="PF13791"/>
    </source>
</evidence>
<name>A0A248TH93_9BACI</name>